<gene>
    <name evidence="2" type="ORF">Pla22_18500</name>
</gene>
<evidence type="ECO:0008006" key="4">
    <source>
        <dbReference type="Google" id="ProtNLM"/>
    </source>
</evidence>
<keyword evidence="1" id="KW-1133">Transmembrane helix</keyword>
<feature type="transmembrane region" description="Helical" evidence="1">
    <location>
        <begin position="12"/>
        <end position="33"/>
    </location>
</feature>
<evidence type="ECO:0000256" key="1">
    <source>
        <dbReference type="SAM" id="Phobius"/>
    </source>
</evidence>
<dbReference type="RefSeq" id="WP_146514295.1">
    <property type="nucleotide sequence ID" value="NZ_SJPI01000001.1"/>
</dbReference>
<dbReference type="Pfam" id="PF07608">
    <property type="entry name" value="DUF1571"/>
    <property type="match status" value="1"/>
</dbReference>
<comment type="caution">
    <text evidence="2">The sequence shown here is derived from an EMBL/GenBank/DDBJ whole genome shotgun (WGS) entry which is preliminary data.</text>
</comment>
<evidence type="ECO:0000313" key="2">
    <source>
        <dbReference type="EMBL" id="TWT54215.1"/>
    </source>
</evidence>
<dbReference type="EMBL" id="SJPI01000001">
    <property type="protein sequence ID" value="TWT54215.1"/>
    <property type="molecule type" value="Genomic_DNA"/>
</dbReference>
<dbReference type="AlphaFoldDB" id="A0A5C5WW97"/>
<organism evidence="2 3">
    <name type="scientific">Rubripirellula amarantea</name>
    <dbReference type="NCBI Taxonomy" id="2527999"/>
    <lineage>
        <taxon>Bacteria</taxon>
        <taxon>Pseudomonadati</taxon>
        <taxon>Planctomycetota</taxon>
        <taxon>Planctomycetia</taxon>
        <taxon>Pirellulales</taxon>
        <taxon>Pirellulaceae</taxon>
        <taxon>Rubripirellula</taxon>
    </lineage>
</organism>
<protein>
    <recommendedName>
        <fullName evidence="4">DUF1571 domain-containing protein</fullName>
    </recommendedName>
</protein>
<sequence length="333" mass="37041">MLFSFSFLVIGFLKRILLITVPIILATVALLLVRSRNLDARTTTISSPAPISTSGVVESPRSASVAGASGAIASAGASEALGSHRDIQVLTMAQVIDRAKAVRESMSENLSDYTARFVKQERGDTGELGEETVIRLKVQTRLRNSSDDAPMRVFLRFEAPQSQAGRKVIWGSDLYDGKMAVHETGMLLGLKTIYLDPNGMIAMQGQKHPVSEIGLVKLVEKLIERGGEDIDDPDLQITLTPNYEFDGRQVEFLRVVRTKRKEKKTDDDYQTAEIFLDVDRQLILRYRSFGWPTIDGEEPPLLESYTYENVELNVGLTDTDFDVTNPEYGYPAF</sequence>
<keyword evidence="3" id="KW-1185">Reference proteome</keyword>
<dbReference type="Proteomes" id="UP000316598">
    <property type="component" value="Unassembled WGS sequence"/>
</dbReference>
<dbReference type="OrthoDB" id="5456309at2"/>
<accession>A0A5C5WW97</accession>
<keyword evidence="1" id="KW-0812">Transmembrane</keyword>
<dbReference type="InterPro" id="IPR011465">
    <property type="entry name" value="DUF1571"/>
</dbReference>
<name>A0A5C5WW97_9BACT</name>
<evidence type="ECO:0000313" key="3">
    <source>
        <dbReference type="Proteomes" id="UP000316598"/>
    </source>
</evidence>
<reference evidence="2 3" key="1">
    <citation type="submission" date="2019-02" db="EMBL/GenBank/DDBJ databases">
        <title>Deep-cultivation of Planctomycetes and their phenomic and genomic characterization uncovers novel biology.</title>
        <authorList>
            <person name="Wiegand S."/>
            <person name="Jogler M."/>
            <person name="Boedeker C."/>
            <person name="Pinto D."/>
            <person name="Vollmers J."/>
            <person name="Rivas-Marin E."/>
            <person name="Kohn T."/>
            <person name="Peeters S.H."/>
            <person name="Heuer A."/>
            <person name="Rast P."/>
            <person name="Oberbeckmann S."/>
            <person name="Bunk B."/>
            <person name="Jeske O."/>
            <person name="Meyerdierks A."/>
            <person name="Storesund J.E."/>
            <person name="Kallscheuer N."/>
            <person name="Luecker S."/>
            <person name="Lage O.M."/>
            <person name="Pohl T."/>
            <person name="Merkel B.J."/>
            <person name="Hornburger P."/>
            <person name="Mueller R.-W."/>
            <person name="Bruemmer F."/>
            <person name="Labrenz M."/>
            <person name="Spormann A.M."/>
            <person name="Op Den Camp H."/>
            <person name="Overmann J."/>
            <person name="Amann R."/>
            <person name="Jetten M.S.M."/>
            <person name="Mascher T."/>
            <person name="Medema M.H."/>
            <person name="Devos D.P."/>
            <person name="Kaster A.-K."/>
            <person name="Ovreas L."/>
            <person name="Rohde M."/>
            <person name="Galperin M.Y."/>
            <person name="Jogler C."/>
        </authorList>
    </citation>
    <scope>NUCLEOTIDE SEQUENCE [LARGE SCALE GENOMIC DNA]</scope>
    <source>
        <strain evidence="2 3">Pla22</strain>
    </source>
</reference>
<proteinExistence type="predicted"/>
<keyword evidence="1" id="KW-0472">Membrane</keyword>